<evidence type="ECO:0000313" key="2">
    <source>
        <dbReference type="EMBL" id="ESP01501.1"/>
    </source>
</evidence>
<gene>
    <name evidence="2" type="ORF">LOTGIDRAFT_172674</name>
</gene>
<evidence type="ECO:0000313" key="3">
    <source>
        <dbReference type="Proteomes" id="UP000030746"/>
    </source>
</evidence>
<feature type="region of interest" description="Disordered" evidence="1">
    <location>
        <begin position="25"/>
        <end position="48"/>
    </location>
</feature>
<keyword evidence="3" id="KW-1185">Reference proteome</keyword>
<dbReference type="Proteomes" id="UP000030746">
    <property type="component" value="Unassembled WGS sequence"/>
</dbReference>
<dbReference type="AlphaFoldDB" id="V4B205"/>
<name>V4B205_LOTGI</name>
<accession>V4B205</accession>
<dbReference type="EMBL" id="KB200505">
    <property type="protein sequence ID" value="ESP01501.1"/>
    <property type="molecule type" value="Genomic_DNA"/>
</dbReference>
<protein>
    <submittedName>
        <fullName evidence="2">Uncharacterized protein</fullName>
    </submittedName>
</protein>
<evidence type="ECO:0000256" key="1">
    <source>
        <dbReference type="SAM" id="MobiDB-lite"/>
    </source>
</evidence>
<dbReference type="KEGG" id="lgi:LOTGIDRAFT_172674"/>
<reference evidence="2 3" key="1">
    <citation type="journal article" date="2013" name="Nature">
        <title>Insights into bilaterian evolution from three spiralian genomes.</title>
        <authorList>
            <person name="Simakov O."/>
            <person name="Marletaz F."/>
            <person name="Cho S.J."/>
            <person name="Edsinger-Gonzales E."/>
            <person name="Havlak P."/>
            <person name="Hellsten U."/>
            <person name="Kuo D.H."/>
            <person name="Larsson T."/>
            <person name="Lv J."/>
            <person name="Arendt D."/>
            <person name="Savage R."/>
            <person name="Osoegawa K."/>
            <person name="de Jong P."/>
            <person name="Grimwood J."/>
            <person name="Chapman J.A."/>
            <person name="Shapiro H."/>
            <person name="Aerts A."/>
            <person name="Otillar R.P."/>
            <person name="Terry A.Y."/>
            <person name="Boore J.L."/>
            <person name="Grigoriev I.V."/>
            <person name="Lindberg D.R."/>
            <person name="Seaver E.C."/>
            <person name="Weisblat D.A."/>
            <person name="Putnam N.H."/>
            <person name="Rokhsar D.S."/>
        </authorList>
    </citation>
    <scope>NUCLEOTIDE SEQUENCE [LARGE SCALE GENOMIC DNA]</scope>
</reference>
<dbReference type="CTD" id="20242157"/>
<dbReference type="RefSeq" id="XP_009047820.1">
    <property type="nucleotide sequence ID" value="XM_009049572.1"/>
</dbReference>
<organism evidence="2 3">
    <name type="scientific">Lottia gigantea</name>
    <name type="common">Giant owl limpet</name>
    <dbReference type="NCBI Taxonomy" id="225164"/>
    <lineage>
        <taxon>Eukaryota</taxon>
        <taxon>Metazoa</taxon>
        <taxon>Spiralia</taxon>
        <taxon>Lophotrochozoa</taxon>
        <taxon>Mollusca</taxon>
        <taxon>Gastropoda</taxon>
        <taxon>Patellogastropoda</taxon>
        <taxon>Lottioidea</taxon>
        <taxon>Lottiidae</taxon>
        <taxon>Lottia</taxon>
    </lineage>
</organism>
<proteinExistence type="predicted"/>
<dbReference type="HOGENOM" id="CLU_1435941_0_0_1"/>
<sequence length="189" mass="21376">MNQLRRKSSFTVPIKDVSLSQMLERNEASQETGFTIPEAPSQPCKNLTNEGDVTLSQIIGKRPYPKFTAPVLNKEMNDKSDYSVFSQKDLSLSQMLASPPRRSQSLRVSQAIKTQQNKPYDSQYHGSGSTTQMTLFKSHEDRENKMNEGMNKTPACFKPRNNDHVYTPALLQLPGNVAKLRSVEEIRIL</sequence>
<dbReference type="GeneID" id="20242157"/>